<dbReference type="InterPro" id="IPR050121">
    <property type="entry name" value="Cytochrome_P450_monoxygenase"/>
</dbReference>
<keyword evidence="10" id="KW-1185">Reference proteome</keyword>
<evidence type="ECO:0000313" key="10">
    <source>
        <dbReference type="Proteomes" id="UP000006514"/>
    </source>
</evidence>
<dbReference type="SUPFAM" id="SSF48264">
    <property type="entry name" value="Cytochrome P450"/>
    <property type="match status" value="1"/>
</dbReference>
<evidence type="ECO:0000256" key="2">
    <source>
        <dbReference type="ARBA" id="ARBA00005179"/>
    </source>
</evidence>
<keyword evidence="8" id="KW-0503">Monooxygenase</keyword>
<evidence type="ECO:0000256" key="1">
    <source>
        <dbReference type="ARBA" id="ARBA00001971"/>
    </source>
</evidence>
<evidence type="ECO:0000256" key="8">
    <source>
        <dbReference type="ARBA" id="ARBA00023033"/>
    </source>
</evidence>
<dbReference type="Gene3D" id="1.10.630.10">
    <property type="entry name" value="Cytochrome P450"/>
    <property type="match status" value="1"/>
</dbReference>
<protein>
    <submittedName>
        <fullName evidence="9">Cytochrome P450</fullName>
    </submittedName>
</protein>
<reference evidence="10" key="1">
    <citation type="journal article" date="2012" name="Science">
        <title>The Paleozoic origin of enzymatic lignin decomposition reconstructed from 31 fungal genomes.</title>
        <authorList>
            <person name="Floudas D."/>
            <person name="Binder M."/>
            <person name="Riley R."/>
            <person name="Barry K."/>
            <person name="Blanchette R.A."/>
            <person name="Henrissat B."/>
            <person name="Martinez A.T."/>
            <person name="Otillar R."/>
            <person name="Spatafora J.W."/>
            <person name="Yadav J.S."/>
            <person name="Aerts A."/>
            <person name="Benoit I."/>
            <person name="Boyd A."/>
            <person name="Carlson A."/>
            <person name="Copeland A."/>
            <person name="Coutinho P.M."/>
            <person name="de Vries R.P."/>
            <person name="Ferreira P."/>
            <person name="Findley K."/>
            <person name="Foster B."/>
            <person name="Gaskell J."/>
            <person name="Glotzer D."/>
            <person name="Gorecki P."/>
            <person name="Heitman J."/>
            <person name="Hesse C."/>
            <person name="Hori C."/>
            <person name="Igarashi K."/>
            <person name="Jurgens J.A."/>
            <person name="Kallen N."/>
            <person name="Kersten P."/>
            <person name="Kohler A."/>
            <person name="Kuees U."/>
            <person name="Kumar T.K.A."/>
            <person name="Kuo A."/>
            <person name="LaButti K."/>
            <person name="Larrondo L.F."/>
            <person name="Lindquist E."/>
            <person name="Ling A."/>
            <person name="Lombard V."/>
            <person name="Lucas S."/>
            <person name="Lundell T."/>
            <person name="Martin R."/>
            <person name="McLaughlin D.J."/>
            <person name="Morgenstern I."/>
            <person name="Morin E."/>
            <person name="Murat C."/>
            <person name="Nagy L.G."/>
            <person name="Nolan M."/>
            <person name="Ohm R.A."/>
            <person name="Patyshakuliyeva A."/>
            <person name="Rokas A."/>
            <person name="Ruiz-Duenas F.J."/>
            <person name="Sabat G."/>
            <person name="Salamov A."/>
            <person name="Samejima M."/>
            <person name="Schmutz J."/>
            <person name="Slot J.C."/>
            <person name="St John F."/>
            <person name="Stenlid J."/>
            <person name="Sun H."/>
            <person name="Sun S."/>
            <person name="Syed K."/>
            <person name="Tsang A."/>
            <person name="Wiebenga A."/>
            <person name="Young D."/>
            <person name="Pisabarro A."/>
            <person name="Eastwood D.C."/>
            <person name="Martin F."/>
            <person name="Cullen D."/>
            <person name="Grigoriev I.V."/>
            <person name="Hibbett D.S."/>
        </authorList>
    </citation>
    <scope>NUCLEOTIDE SEQUENCE [LARGE SCALE GENOMIC DNA]</scope>
    <source>
        <strain evidence="10">TFB10046</strain>
    </source>
</reference>
<dbReference type="GO" id="GO:0020037">
    <property type="term" value="F:heme binding"/>
    <property type="evidence" value="ECO:0007669"/>
    <property type="project" value="InterPro"/>
</dbReference>
<dbReference type="GO" id="GO:0005506">
    <property type="term" value="F:iron ion binding"/>
    <property type="evidence" value="ECO:0007669"/>
    <property type="project" value="InterPro"/>
</dbReference>
<organism evidence="9 10">
    <name type="scientific">Auricularia subglabra (strain TFB-10046 / SS5)</name>
    <name type="common">White-rot fungus</name>
    <name type="synonym">Auricularia delicata (strain TFB10046)</name>
    <dbReference type="NCBI Taxonomy" id="717982"/>
    <lineage>
        <taxon>Eukaryota</taxon>
        <taxon>Fungi</taxon>
        <taxon>Dikarya</taxon>
        <taxon>Basidiomycota</taxon>
        <taxon>Agaricomycotina</taxon>
        <taxon>Agaricomycetes</taxon>
        <taxon>Auriculariales</taxon>
        <taxon>Auriculariaceae</taxon>
        <taxon>Auricularia</taxon>
    </lineage>
</organism>
<evidence type="ECO:0000256" key="7">
    <source>
        <dbReference type="ARBA" id="ARBA00023004"/>
    </source>
</evidence>
<dbReference type="KEGG" id="adl:AURDEDRAFT_131352"/>
<dbReference type="GO" id="GO:0016705">
    <property type="term" value="F:oxidoreductase activity, acting on paired donors, with incorporation or reduction of molecular oxygen"/>
    <property type="evidence" value="ECO:0007669"/>
    <property type="project" value="InterPro"/>
</dbReference>
<sequence length="737" mass="82155">MPTTLCASRAFYCGLKERAGMKYLKRPAYQRSGLARGYTLKTPNARSTPDKCQSQRRAVIVFAQIHSHQYTDGLSLLRDWLVETRRSCSPKSPGIMVIHTPVRTPTYSAAENSPSALALMISSKPFQSPAEKTQEILAPRSFFHLALPKSNNQSHWSICATQHATRRAAGDDKVVRLRVGEPEASGDHLLGHSAFASCMLSRLESAPDSIPCTGDAAEVETRAAPNKKARQISMLDAYSNACGEAYHAPLRSSIGWQLEQLLSEVGGSEDIQYKRLDALRGWAGDRSLGDGATSPLGRQKIPGPKRVLAVSNAWYQLSRLARRRTFNIHDLFESQKYGPVVRVGASVAAFRDVEIVKEIYRTHRFRKSSWYHCLTFGNVQNSFSTSDPTLHSRCRKFNAPAFQPDNLRTAGTVLNSQMDDLAMRLRTDCEGGQYIDMIQLFPRLSLDILGLTVIGARFDQIATGKDHEFAKLMLLPPCLSVILLADGVMTDYAKKMYDEADADKDNERSDMMYKYKTYRDPDTGESVPLPLIISDIGVFMTAGMETTAMSFVYMAYGLARDEKMWATLREELNTIDYSDPHHVEALRGLQYLDALNMEILRVYGPVSVFLERVGPAEGAELAGYHIPGGCMKRAQELMQRPGLLIGGQAYSAHRGERIFPNAHIVDPLRWVRQELETGKWLQREDVTPEMHASMFLHESTTPDSMRSVEVGSLRPNLGRCLENEPIPALAGRLSAKA</sequence>
<evidence type="ECO:0000313" key="9">
    <source>
        <dbReference type="EMBL" id="EJD34082.1"/>
    </source>
</evidence>
<comment type="similarity">
    <text evidence="3">Belongs to the cytochrome P450 family.</text>
</comment>
<dbReference type="Pfam" id="PF00067">
    <property type="entry name" value="p450"/>
    <property type="match status" value="2"/>
</dbReference>
<dbReference type="eggNOG" id="KOG0158">
    <property type="taxonomic scope" value="Eukaryota"/>
</dbReference>
<keyword evidence="4" id="KW-0349">Heme</keyword>
<evidence type="ECO:0000256" key="5">
    <source>
        <dbReference type="ARBA" id="ARBA00022723"/>
    </source>
</evidence>
<gene>
    <name evidence="9" type="ORF">AURDEDRAFT_131352</name>
</gene>
<keyword evidence="7" id="KW-0408">Iron</keyword>
<evidence type="ECO:0000256" key="4">
    <source>
        <dbReference type="ARBA" id="ARBA00022617"/>
    </source>
</evidence>
<dbReference type="PANTHER" id="PTHR24305:SF166">
    <property type="entry name" value="CYTOCHROME P450 12A4, MITOCHONDRIAL-RELATED"/>
    <property type="match status" value="1"/>
</dbReference>
<dbReference type="GO" id="GO:0004497">
    <property type="term" value="F:monooxygenase activity"/>
    <property type="evidence" value="ECO:0007669"/>
    <property type="project" value="UniProtKB-KW"/>
</dbReference>
<comment type="pathway">
    <text evidence="2">Secondary metabolite biosynthesis.</text>
</comment>
<keyword evidence="5" id="KW-0479">Metal-binding</keyword>
<name>J0WNW5_AURST</name>
<evidence type="ECO:0000256" key="3">
    <source>
        <dbReference type="ARBA" id="ARBA00010617"/>
    </source>
</evidence>
<dbReference type="AlphaFoldDB" id="J0WNW5"/>
<dbReference type="PANTHER" id="PTHR24305">
    <property type="entry name" value="CYTOCHROME P450"/>
    <property type="match status" value="1"/>
</dbReference>
<evidence type="ECO:0000256" key="6">
    <source>
        <dbReference type="ARBA" id="ARBA00023002"/>
    </source>
</evidence>
<dbReference type="Proteomes" id="UP000006514">
    <property type="component" value="Unassembled WGS sequence"/>
</dbReference>
<dbReference type="EMBL" id="JH688008">
    <property type="protein sequence ID" value="EJD34082.1"/>
    <property type="molecule type" value="Genomic_DNA"/>
</dbReference>
<accession>J0WNW5</accession>
<dbReference type="InterPro" id="IPR036396">
    <property type="entry name" value="Cyt_P450_sf"/>
</dbReference>
<dbReference type="InParanoid" id="J0WNW5"/>
<comment type="cofactor">
    <cofactor evidence="1">
        <name>heme</name>
        <dbReference type="ChEBI" id="CHEBI:30413"/>
    </cofactor>
</comment>
<dbReference type="OrthoDB" id="1470350at2759"/>
<keyword evidence="6" id="KW-0560">Oxidoreductase</keyword>
<dbReference type="InterPro" id="IPR001128">
    <property type="entry name" value="Cyt_P450"/>
</dbReference>
<proteinExistence type="inferred from homology"/>